<evidence type="ECO:0000313" key="1">
    <source>
        <dbReference type="EMBL" id="MET3597474.1"/>
    </source>
</evidence>
<accession>A0ABV2I4D0</accession>
<reference evidence="1 2" key="1">
    <citation type="submission" date="2024-06" db="EMBL/GenBank/DDBJ databases">
        <title>Genomic Encyclopedia of Type Strains, Phase IV (KMG-IV): sequencing the most valuable type-strain genomes for metagenomic binning, comparative biology and taxonomic classification.</title>
        <authorList>
            <person name="Goeker M."/>
        </authorList>
    </citation>
    <scope>NUCLEOTIDE SEQUENCE [LARGE SCALE GENOMIC DNA]</scope>
    <source>
        <strain evidence="1 2">DSM 29846</strain>
    </source>
</reference>
<sequence length="238" mass="27148">MRGTVTKGSVGAALEIVGRRLRDRRHGMSFRGISLICWSWRIERLENASKELNLSHTSRMVAGSTCCGVLERRESNRLTFTATSSRVAVRRFISKAVASSSGLYRVIRYSGFWRLKMLGCCRAKAEPRWLSVFRAPPQVALHFADFTGIVPTVEQKRGQIEFDRMDRRQSEQCSTERLARSAGLKEQVRRPSAFFTQLVELMRGGQLPRIFLFFVHHFPRSKCYEGTSQELEPSTLLG</sequence>
<dbReference type="EMBL" id="JBEPLM010000024">
    <property type="protein sequence ID" value="MET3597474.1"/>
    <property type="molecule type" value="Genomic_DNA"/>
</dbReference>
<evidence type="ECO:0000313" key="2">
    <source>
        <dbReference type="Proteomes" id="UP001549036"/>
    </source>
</evidence>
<name>A0ABV2I4D0_9HYPH</name>
<dbReference type="Proteomes" id="UP001549036">
    <property type="component" value="Unassembled WGS sequence"/>
</dbReference>
<comment type="caution">
    <text evidence="1">The sequence shown here is derived from an EMBL/GenBank/DDBJ whole genome shotgun (WGS) entry which is preliminary data.</text>
</comment>
<gene>
    <name evidence="1" type="ORF">ABID26_006899</name>
</gene>
<protein>
    <submittedName>
        <fullName evidence="1">Uncharacterized protein</fullName>
    </submittedName>
</protein>
<proteinExistence type="predicted"/>
<organism evidence="1 2">
    <name type="scientific">Mesorhizobium shonense</name>
    <dbReference type="NCBI Taxonomy" id="1209948"/>
    <lineage>
        <taxon>Bacteria</taxon>
        <taxon>Pseudomonadati</taxon>
        <taxon>Pseudomonadota</taxon>
        <taxon>Alphaproteobacteria</taxon>
        <taxon>Hyphomicrobiales</taxon>
        <taxon>Phyllobacteriaceae</taxon>
        <taxon>Mesorhizobium</taxon>
    </lineage>
</organism>
<keyword evidence="2" id="KW-1185">Reference proteome</keyword>